<name>A0ABP9YUK1_9FUNG</name>
<dbReference type="InterPro" id="IPR009348">
    <property type="entry name" value="NPR2-like"/>
</dbReference>
<sequence length="898" mass="100058">MEFQGFPRIHSIFYAVFDIIKGTVVKHQVPEGSITPQSTQDALNESTKTLIDFEAISEYVIPKKQLYKRLVTICTNGYKVMGCPVVLHDHEKYRHFRNEFRFNLCFVFEQDAETSSYEAVVRKLSRVLEGLELECNFLSKDVSSESQTVQNVIEQLFEDLNSYCECQIPIISLDTFNTINLKLFPTYPNPRTVYDYQVPVCTVDVKKMMNPNWDITVQKVASLINGIHHVKRIAELANVKGDWARQSMEHMMYYGCIIMTDIFQYSNVYAVKPEITRLFDPKYGLAQECLRYIMLPNAPEISVERIYALYCGLKYGLTVKDWIEEQQLSSLHIDERRVISFGVIKGLIYRVHKYPILASTNESETQSNFPTKDQYHLVINKYTGATIHPDIIPYLDGKHHYDEICTDLECSPQELNEQLGCAQQQFDEAQPKHTVDTVYEDDKQNEGQPQWCMRLKCSVGSMVLNMLIKSILDLICGTLRFLDRPKGKKIIKMNVLGRLVASATSITMIFNKTILIATAVALVYSESVAAAAPAAPPAVTQSFAVPTSKFAWKNEYPFGLSKPTPKPEWLALIKDDPAMQIVPNVLTVDGIIQNADPTGKNTYCNWTWDGCVKPTDIVHCTEKDIWGTSFDDGPYEITRELLAYFKAIDVKVTFFVVGRQVITWPEVLKEAYDQGHEIGIHTWGHAELTTITNEQIIGELKWTELAIKEVLGVTPRLMRPPRGDIDDRVRYIASQLGYTPAMWSVDSQDWRITAGGQTEAGLLNDVKLWVQGLPNLTKGGGNSLMHDLNNVTVGAALKALPILRPAVKLSPVGVCAGWPAGTSYMETAGTAPVAPGAQPATPAPAPAPAQPDTENAGATNGGSVNNSAKVNAENSASSLVKSPITIALGALAAFVAAF</sequence>
<dbReference type="SUPFAM" id="SSF88713">
    <property type="entry name" value="Glycoside hydrolase/deacetylase"/>
    <property type="match status" value="1"/>
</dbReference>
<dbReference type="Pfam" id="PF01522">
    <property type="entry name" value="Polysacc_deac_1"/>
    <property type="match status" value="1"/>
</dbReference>
<evidence type="ECO:0000259" key="3">
    <source>
        <dbReference type="PROSITE" id="PS51677"/>
    </source>
</evidence>
<dbReference type="InterPro" id="IPR011330">
    <property type="entry name" value="Glyco_hydro/deAcase_b/a-brl"/>
</dbReference>
<evidence type="ECO:0000256" key="2">
    <source>
        <dbReference type="SAM" id="MobiDB-lite"/>
    </source>
</evidence>
<organism evidence="4 5">
    <name type="scientific">Mucor flavus</name>
    <dbReference type="NCBI Taxonomy" id="439312"/>
    <lineage>
        <taxon>Eukaryota</taxon>
        <taxon>Fungi</taxon>
        <taxon>Fungi incertae sedis</taxon>
        <taxon>Mucoromycota</taxon>
        <taxon>Mucoromycotina</taxon>
        <taxon>Mucoromycetes</taxon>
        <taxon>Mucorales</taxon>
        <taxon>Mucorineae</taxon>
        <taxon>Mucoraceae</taxon>
        <taxon>Mucor</taxon>
    </lineage>
</organism>
<comment type="caution">
    <text evidence="4">The sequence shown here is derived from an EMBL/GenBank/DDBJ whole genome shotgun (WGS) entry which is preliminary data.</text>
</comment>
<dbReference type="Proteomes" id="UP001473302">
    <property type="component" value="Unassembled WGS sequence"/>
</dbReference>
<dbReference type="Pfam" id="PF06218">
    <property type="entry name" value="NPR2"/>
    <property type="match status" value="2"/>
</dbReference>
<gene>
    <name evidence="4" type="ORF">MFLAVUS_003972</name>
</gene>
<reference evidence="4 5" key="1">
    <citation type="submission" date="2024-04" db="EMBL/GenBank/DDBJ databases">
        <title>genome sequences of Mucor flavus KT1a and Helicostylum pulchrum KT1b strains isolated from the surface of a dry-aged beef.</title>
        <authorList>
            <person name="Toyotome T."/>
            <person name="Hosono M."/>
            <person name="Torimaru M."/>
            <person name="Fukuda K."/>
            <person name="Mikami N."/>
        </authorList>
    </citation>
    <scope>NUCLEOTIDE SEQUENCE [LARGE SCALE GENOMIC DNA]</scope>
    <source>
        <strain evidence="4 5">KT1a</strain>
    </source>
</reference>
<comment type="similarity">
    <text evidence="1">Belongs to the NPR2 family.</text>
</comment>
<evidence type="ECO:0000313" key="5">
    <source>
        <dbReference type="Proteomes" id="UP001473302"/>
    </source>
</evidence>
<dbReference type="PROSITE" id="PS51677">
    <property type="entry name" value="NODB"/>
    <property type="match status" value="1"/>
</dbReference>
<dbReference type="InterPro" id="IPR002509">
    <property type="entry name" value="NODB_dom"/>
</dbReference>
<keyword evidence="5" id="KW-1185">Reference proteome</keyword>
<dbReference type="Gene3D" id="3.20.20.370">
    <property type="entry name" value="Glycoside hydrolase/deacetylase"/>
    <property type="match status" value="1"/>
</dbReference>
<feature type="region of interest" description="Disordered" evidence="2">
    <location>
        <begin position="829"/>
        <end position="867"/>
    </location>
</feature>
<accession>A0ABP9YUK1</accession>
<evidence type="ECO:0000256" key="1">
    <source>
        <dbReference type="ARBA" id="ARBA00008433"/>
    </source>
</evidence>
<dbReference type="PANTHER" id="PTHR12991">
    <property type="entry name" value="NITROGEN PERMEASE REGULATOR 2/TUMOR SUPPRESSOR CANDIDATE 4"/>
    <property type="match status" value="1"/>
</dbReference>
<feature type="compositionally biased region" description="Polar residues" evidence="2">
    <location>
        <begin position="852"/>
        <end position="867"/>
    </location>
</feature>
<dbReference type="PANTHER" id="PTHR12991:SF10">
    <property type="entry name" value="GATOR COMPLEX PROTEIN NPRL2"/>
    <property type="match status" value="1"/>
</dbReference>
<feature type="domain" description="NodB homology" evidence="3">
    <location>
        <begin position="624"/>
        <end position="817"/>
    </location>
</feature>
<evidence type="ECO:0000313" key="4">
    <source>
        <dbReference type="EMBL" id="GAA5810549.1"/>
    </source>
</evidence>
<feature type="compositionally biased region" description="Low complexity" evidence="2">
    <location>
        <begin position="829"/>
        <end position="840"/>
    </location>
</feature>
<protein>
    <recommendedName>
        <fullName evidence="3">NodB homology domain-containing protein</fullName>
    </recommendedName>
</protein>
<proteinExistence type="inferred from homology"/>
<dbReference type="EMBL" id="BAABUK010000007">
    <property type="protein sequence ID" value="GAA5810549.1"/>
    <property type="molecule type" value="Genomic_DNA"/>
</dbReference>